<proteinExistence type="inferred from homology"/>
<dbReference type="Gene3D" id="3.30.530.20">
    <property type="match status" value="1"/>
</dbReference>
<dbReference type="CDD" id="cd08898">
    <property type="entry name" value="SRPBCC_CalC_Aha1-like_5"/>
    <property type="match status" value="1"/>
</dbReference>
<dbReference type="GO" id="GO:0008168">
    <property type="term" value="F:methyltransferase activity"/>
    <property type="evidence" value="ECO:0007669"/>
    <property type="project" value="UniProtKB-KW"/>
</dbReference>
<dbReference type="Pfam" id="PF08327">
    <property type="entry name" value="AHSA1"/>
    <property type="match status" value="1"/>
</dbReference>
<comment type="similarity">
    <text evidence="1">Belongs to the AHA1 family.</text>
</comment>
<organism evidence="3 4">
    <name type="scientific">Qingshengfaniella alkalisoli</name>
    <dbReference type="NCBI Taxonomy" id="2599296"/>
    <lineage>
        <taxon>Bacteria</taxon>
        <taxon>Pseudomonadati</taxon>
        <taxon>Pseudomonadota</taxon>
        <taxon>Alphaproteobacteria</taxon>
        <taxon>Rhodobacterales</taxon>
        <taxon>Paracoccaceae</taxon>
        <taxon>Qingshengfaniella</taxon>
    </lineage>
</organism>
<dbReference type="InterPro" id="IPR023393">
    <property type="entry name" value="START-like_dom_sf"/>
</dbReference>
<evidence type="ECO:0000259" key="2">
    <source>
        <dbReference type="Pfam" id="PF08327"/>
    </source>
</evidence>
<dbReference type="EMBL" id="CP042261">
    <property type="protein sequence ID" value="QDY70326.1"/>
    <property type="molecule type" value="Genomic_DNA"/>
</dbReference>
<reference evidence="3 4" key="1">
    <citation type="submission" date="2019-07" db="EMBL/GenBank/DDBJ databases">
        <title>Litoreibacter alkalisoli sp. nov., isolated from saline-alkaline soil.</title>
        <authorList>
            <person name="Wang S."/>
            <person name="Xu L."/>
            <person name="Xing Y.-T."/>
            <person name="Sun J.-Q."/>
        </authorList>
    </citation>
    <scope>NUCLEOTIDE SEQUENCE [LARGE SCALE GENOMIC DNA]</scope>
    <source>
        <strain evidence="3 4">LN3S51</strain>
    </source>
</reference>
<gene>
    <name evidence="3" type="ORF">FPZ52_10150</name>
</gene>
<dbReference type="OrthoDB" id="9805228at2"/>
<keyword evidence="4" id="KW-1185">Reference proteome</keyword>
<evidence type="ECO:0000313" key="4">
    <source>
        <dbReference type="Proteomes" id="UP000318483"/>
    </source>
</evidence>
<dbReference type="AlphaFoldDB" id="A0A5B8IAK3"/>
<dbReference type="InterPro" id="IPR013538">
    <property type="entry name" value="ASHA1/2-like_C"/>
</dbReference>
<keyword evidence="3" id="KW-0808">Transferase</keyword>
<feature type="domain" description="Activator of Hsp90 ATPase homologue 1/2-like C-terminal" evidence="2">
    <location>
        <begin position="12"/>
        <end position="153"/>
    </location>
</feature>
<sequence>MTDTIEKSTIIDASVERVWQALTDHARFGDWFGAKMSGPFEPGKEVTFTMSSNDSGCENSEKGLSFAATIRDMEKPNRFSYTWHPYAVDPDHDYSREEPTLVEFRLEEVAEGTKLTVVESGFERIPEDRRDLALRKNTGGWEFQMERIKAYVEQNS</sequence>
<dbReference type="SUPFAM" id="SSF55961">
    <property type="entry name" value="Bet v1-like"/>
    <property type="match status" value="1"/>
</dbReference>
<dbReference type="Proteomes" id="UP000318483">
    <property type="component" value="Chromosome"/>
</dbReference>
<evidence type="ECO:0000313" key="3">
    <source>
        <dbReference type="EMBL" id="QDY70326.1"/>
    </source>
</evidence>
<dbReference type="GO" id="GO:0032259">
    <property type="term" value="P:methylation"/>
    <property type="evidence" value="ECO:0007669"/>
    <property type="project" value="UniProtKB-KW"/>
</dbReference>
<keyword evidence="3" id="KW-0489">Methyltransferase</keyword>
<protein>
    <submittedName>
        <fullName evidence="3">Vanillate O-demethylase oxidoreductase VanB</fullName>
    </submittedName>
</protein>
<evidence type="ECO:0000256" key="1">
    <source>
        <dbReference type="ARBA" id="ARBA00006817"/>
    </source>
</evidence>
<accession>A0A5B8IAK3</accession>
<dbReference type="KEGG" id="lit:FPZ52_10150"/>
<name>A0A5B8IAK3_9RHOB</name>